<proteinExistence type="predicted"/>
<comment type="caution">
    <text evidence="5">The sequence shown here is derived from an EMBL/GenBank/DDBJ whole genome shotgun (WGS) entry which is preliminary data.</text>
</comment>
<evidence type="ECO:0000256" key="2">
    <source>
        <dbReference type="ARBA" id="ARBA00023125"/>
    </source>
</evidence>
<dbReference type="GO" id="GO:0000976">
    <property type="term" value="F:transcription cis-regulatory region binding"/>
    <property type="evidence" value="ECO:0007669"/>
    <property type="project" value="TreeGrafter"/>
</dbReference>
<dbReference type="SUPFAM" id="SSF53822">
    <property type="entry name" value="Periplasmic binding protein-like I"/>
    <property type="match status" value="1"/>
</dbReference>
<dbReference type="PROSITE" id="PS50932">
    <property type="entry name" value="HTH_LACI_2"/>
    <property type="match status" value="1"/>
</dbReference>
<dbReference type="InterPro" id="IPR028082">
    <property type="entry name" value="Peripla_BP_I"/>
</dbReference>
<keyword evidence="2" id="KW-0238">DNA-binding</keyword>
<dbReference type="Pfam" id="PF00532">
    <property type="entry name" value="Peripla_BP_1"/>
    <property type="match status" value="1"/>
</dbReference>
<dbReference type="CDD" id="cd06267">
    <property type="entry name" value="PBP1_LacI_sugar_binding-like"/>
    <property type="match status" value="1"/>
</dbReference>
<evidence type="ECO:0000256" key="1">
    <source>
        <dbReference type="ARBA" id="ARBA00023015"/>
    </source>
</evidence>
<dbReference type="PANTHER" id="PTHR30146:SF109">
    <property type="entry name" value="HTH-TYPE TRANSCRIPTIONAL REGULATOR GALS"/>
    <property type="match status" value="1"/>
</dbReference>
<reference evidence="5 6" key="1">
    <citation type="submission" date="2020-04" db="EMBL/GenBank/DDBJ databases">
        <title>Flammeovirga sp. SR4, a novel species isolated from seawater.</title>
        <authorList>
            <person name="Wang X."/>
        </authorList>
    </citation>
    <scope>NUCLEOTIDE SEQUENCE [LARGE SCALE GENOMIC DNA]</scope>
    <source>
        <strain evidence="5 6">ATCC 23126</strain>
    </source>
</reference>
<dbReference type="Gene3D" id="3.40.50.2300">
    <property type="match status" value="2"/>
</dbReference>
<dbReference type="RefSeq" id="WP_169657073.1">
    <property type="nucleotide sequence ID" value="NZ_JABANE010000029.1"/>
</dbReference>
<dbReference type="AlphaFoldDB" id="A0A7X9RU64"/>
<evidence type="ECO:0000313" key="5">
    <source>
        <dbReference type="EMBL" id="NME68780.1"/>
    </source>
</evidence>
<dbReference type="SUPFAM" id="SSF47413">
    <property type="entry name" value="lambda repressor-like DNA-binding domains"/>
    <property type="match status" value="1"/>
</dbReference>
<dbReference type="SMART" id="SM00354">
    <property type="entry name" value="HTH_LACI"/>
    <property type="match status" value="1"/>
</dbReference>
<dbReference type="EMBL" id="JABANE010000029">
    <property type="protein sequence ID" value="NME68780.1"/>
    <property type="molecule type" value="Genomic_DNA"/>
</dbReference>
<dbReference type="GO" id="GO:0003700">
    <property type="term" value="F:DNA-binding transcription factor activity"/>
    <property type="evidence" value="ECO:0007669"/>
    <property type="project" value="TreeGrafter"/>
</dbReference>
<name>A0A7X9RU64_9BACT</name>
<dbReference type="CDD" id="cd01392">
    <property type="entry name" value="HTH_LacI"/>
    <property type="match status" value="1"/>
</dbReference>
<evidence type="ECO:0000259" key="4">
    <source>
        <dbReference type="PROSITE" id="PS50932"/>
    </source>
</evidence>
<gene>
    <name evidence="5" type="ORF">HHU12_12480</name>
</gene>
<protein>
    <submittedName>
        <fullName evidence="5">LacI family transcriptional regulator</fullName>
    </submittedName>
</protein>
<accession>A0A7X9RU64</accession>
<dbReference type="Pfam" id="PF00356">
    <property type="entry name" value="LacI"/>
    <property type="match status" value="1"/>
</dbReference>
<feature type="domain" description="HTH lacI-type" evidence="4">
    <location>
        <begin position="7"/>
        <end position="61"/>
    </location>
</feature>
<evidence type="ECO:0000313" key="6">
    <source>
        <dbReference type="Proteomes" id="UP000576082"/>
    </source>
</evidence>
<evidence type="ECO:0000256" key="3">
    <source>
        <dbReference type="ARBA" id="ARBA00023163"/>
    </source>
</evidence>
<dbReference type="InterPro" id="IPR010982">
    <property type="entry name" value="Lambda_DNA-bd_dom_sf"/>
</dbReference>
<dbReference type="Proteomes" id="UP000576082">
    <property type="component" value="Unassembled WGS sequence"/>
</dbReference>
<dbReference type="PANTHER" id="PTHR30146">
    <property type="entry name" value="LACI-RELATED TRANSCRIPTIONAL REPRESSOR"/>
    <property type="match status" value="1"/>
</dbReference>
<dbReference type="InterPro" id="IPR000843">
    <property type="entry name" value="HTH_LacI"/>
</dbReference>
<keyword evidence="6" id="KW-1185">Reference proteome</keyword>
<dbReference type="Gene3D" id="1.10.260.40">
    <property type="entry name" value="lambda repressor-like DNA-binding domains"/>
    <property type="match status" value="1"/>
</dbReference>
<dbReference type="InterPro" id="IPR001761">
    <property type="entry name" value="Peripla_BP/Lac1_sug-bd_dom"/>
</dbReference>
<keyword evidence="1" id="KW-0805">Transcription regulation</keyword>
<sequence length="345" mass="38852">MEIKKATTIHDIAKALNLNSSTISRALNNHPRVSQTTRDKVKAKASELNYQPNNLAANLRTNKSNTIGVVIPFLSRYFFSTAIAGIEDVAQAYGYNVIITQTKDITEKEKESINTLLKSRVEGILISPAMYNDDIEHIEKAINQQIPIFCFDRYAEGFQTTRVIMDDRKTALLMCNHLIQQGAKKITVLSGYKTASIYSNRQKGIIDSYIKHDIDLKHLNIKEMELDTHKAYCYVKDLVEKGNVPDAIYALNDMTAFGAIKALNETKLSVPKDVLVVGFSNEPLSELFTPSLTTVNQPAYEMGKLVAKKLILHLEDNEELLTSETSILKSELIIRESSLRRRKKV</sequence>
<organism evidence="5 6">
    <name type="scientific">Flammeovirga aprica JL-4</name>
    <dbReference type="NCBI Taxonomy" id="694437"/>
    <lineage>
        <taxon>Bacteria</taxon>
        <taxon>Pseudomonadati</taxon>
        <taxon>Bacteroidota</taxon>
        <taxon>Cytophagia</taxon>
        <taxon>Cytophagales</taxon>
        <taxon>Flammeovirgaceae</taxon>
        <taxon>Flammeovirga</taxon>
    </lineage>
</organism>
<keyword evidence="3" id="KW-0804">Transcription</keyword>